<evidence type="ECO:0000313" key="3">
    <source>
        <dbReference type="Proteomes" id="UP000683360"/>
    </source>
</evidence>
<comment type="caution">
    <text evidence="2">The sequence shown here is derived from an EMBL/GenBank/DDBJ whole genome shotgun (WGS) entry which is preliminary data.</text>
</comment>
<protein>
    <submittedName>
        <fullName evidence="2">Uncharacterized protein</fullName>
    </submittedName>
</protein>
<evidence type="ECO:0000256" key="1">
    <source>
        <dbReference type="SAM" id="SignalP"/>
    </source>
</evidence>
<name>A0A8S3RXQ7_MYTED</name>
<dbReference type="AlphaFoldDB" id="A0A8S3RXQ7"/>
<accession>A0A8S3RXQ7</accession>
<organism evidence="2 3">
    <name type="scientific">Mytilus edulis</name>
    <name type="common">Blue mussel</name>
    <dbReference type="NCBI Taxonomy" id="6550"/>
    <lineage>
        <taxon>Eukaryota</taxon>
        <taxon>Metazoa</taxon>
        <taxon>Spiralia</taxon>
        <taxon>Lophotrochozoa</taxon>
        <taxon>Mollusca</taxon>
        <taxon>Bivalvia</taxon>
        <taxon>Autobranchia</taxon>
        <taxon>Pteriomorphia</taxon>
        <taxon>Mytilida</taxon>
        <taxon>Mytiloidea</taxon>
        <taxon>Mytilidae</taxon>
        <taxon>Mytilinae</taxon>
        <taxon>Mytilus</taxon>
    </lineage>
</organism>
<reference evidence="2" key="1">
    <citation type="submission" date="2021-03" db="EMBL/GenBank/DDBJ databases">
        <authorList>
            <person name="Bekaert M."/>
        </authorList>
    </citation>
    <scope>NUCLEOTIDE SEQUENCE</scope>
</reference>
<keyword evidence="1" id="KW-0732">Signal</keyword>
<dbReference type="OrthoDB" id="10067362at2759"/>
<keyword evidence="3" id="KW-1185">Reference proteome</keyword>
<gene>
    <name evidence="2" type="ORF">MEDL_25079</name>
</gene>
<dbReference type="EMBL" id="CAJPWZ010001251">
    <property type="protein sequence ID" value="CAG2211018.1"/>
    <property type="molecule type" value="Genomic_DNA"/>
</dbReference>
<proteinExistence type="predicted"/>
<evidence type="ECO:0000313" key="2">
    <source>
        <dbReference type="EMBL" id="CAG2211018.1"/>
    </source>
</evidence>
<dbReference type="Proteomes" id="UP000683360">
    <property type="component" value="Unassembled WGS sequence"/>
</dbReference>
<feature type="signal peptide" evidence="1">
    <location>
        <begin position="1"/>
        <end position="19"/>
    </location>
</feature>
<sequence>MVVGFVLHALTVWLSYKGCEDLEEEEEEGKYISFVSVHRFGKQRQNIQKIMTKFVSLKDKQLVKRNCHKLKGANISVRACTIFGKNFKEKEKLYPVLKHVKKDRKKAVLLRDKLFIEGKLYEPSDDREPKHTDNKENRNRNTQKQIVYMITVHSLTHGIVRYQNYGKF</sequence>
<feature type="chain" id="PRO_5035890824" evidence="1">
    <location>
        <begin position="20"/>
        <end position="168"/>
    </location>
</feature>